<feature type="compositionally biased region" description="Basic and acidic residues" evidence="1">
    <location>
        <begin position="1"/>
        <end position="13"/>
    </location>
</feature>
<dbReference type="OrthoDB" id="3797732at2759"/>
<dbReference type="EMBL" id="KV441560">
    <property type="protein sequence ID" value="OAG00117.1"/>
    <property type="molecule type" value="Genomic_DNA"/>
</dbReference>
<dbReference type="GeneID" id="28766855"/>
<feature type="compositionally biased region" description="Basic and acidic residues" evidence="1">
    <location>
        <begin position="186"/>
        <end position="195"/>
    </location>
</feature>
<evidence type="ECO:0000256" key="1">
    <source>
        <dbReference type="SAM" id="MobiDB-lite"/>
    </source>
</evidence>
<dbReference type="RefSeq" id="XP_018030482.1">
    <property type="nucleotide sequence ID" value="XM_018183369.1"/>
</dbReference>
<feature type="compositionally biased region" description="Acidic residues" evidence="1">
    <location>
        <begin position="14"/>
        <end position="23"/>
    </location>
</feature>
<dbReference type="InParanoid" id="A0A177C083"/>
<name>A0A177C083_9PLEO</name>
<reference evidence="2 3" key="1">
    <citation type="submission" date="2016-05" db="EMBL/GenBank/DDBJ databases">
        <title>Comparative analysis of secretome profiles of manganese(II)-oxidizing ascomycete fungi.</title>
        <authorList>
            <consortium name="DOE Joint Genome Institute"/>
            <person name="Zeiner C.A."/>
            <person name="Purvine S.O."/>
            <person name="Zink E.M."/>
            <person name="Wu S."/>
            <person name="Pasa-Tolic L."/>
            <person name="Chaput D.L."/>
            <person name="Haridas S."/>
            <person name="Grigoriev I.V."/>
            <person name="Santelli C.M."/>
            <person name="Hansel C.M."/>
        </authorList>
    </citation>
    <scope>NUCLEOTIDE SEQUENCE [LARGE SCALE GENOMIC DNA]</scope>
    <source>
        <strain evidence="2 3">AP3s5-JAC2a</strain>
    </source>
</reference>
<organism evidence="2 3">
    <name type="scientific">Paraphaeosphaeria sporulosa</name>
    <dbReference type="NCBI Taxonomy" id="1460663"/>
    <lineage>
        <taxon>Eukaryota</taxon>
        <taxon>Fungi</taxon>
        <taxon>Dikarya</taxon>
        <taxon>Ascomycota</taxon>
        <taxon>Pezizomycotina</taxon>
        <taxon>Dothideomycetes</taxon>
        <taxon>Pleosporomycetidae</taxon>
        <taxon>Pleosporales</taxon>
        <taxon>Massarineae</taxon>
        <taxon>Didymosphaeriaceae</taxon>
        <taxon>Paraphaeosphaeria</taxon>
    </lineage>
</organism>
<evidence type="ECO:0000313" key="3">
    <source>
        <dbReference type="Proteomes" id="UP000077069"/>
    </source>
</evidence>
<protein>
    <submittedName>
        <fullName evidence="2">Uncharacterized protein</fullName>
    </submittedName>
</protein>
<dbReference type="Proteomes" id="UP000077069">
    <property type="component" value="Unassembled WGS sequence"/>
</dbReference>
<keyword evidence="3" id="KW-1185">Reference proteome</keyword>
<feature type="compositionally biased region" description="Polar residues" evidence="1">
    <location>
        <begin position="197"/>
        <end position="210"/>
    </location>
</feature>
<proteinExistence type="predicted"/>
<accession>A0A177C083</accession>
<feature type="region of interest" description="Disordered" evidence="1">
    <location>
        <begin position="1"/>
        <end position="23"/>
    </location>
</feature>
<feature type="compositionally biased region" description="Low complexity" evidence="1">
    <location>
        <begin position="293"/>
        <end position="302"/>
    </location>
</feature>
<sequence>MEELERGLVHKDADDEEQGDDVDDDGVEQAHWLILAANAHFRSPIKEVICAFRLTRCSADIQSHNTTTMACLCAENKAPDQKGQRMFSRFTDFFNGSHSRTSLSSSHTTSLPAASPLGGVGNLKPRFEKVGLHPSERSHVYDIMESSPSETYRVLHLEEWDKLMEENKKSGHLAKMDLYKEREELKQCEEGKEEQVTESPPSVKSRNNSMKAMKVLRIESGPGEKKGSDTTGITADFRDSLTVKFVKSLFQNEEKDSSQVTTSAPLAEALGNEYEGSIPGSIDSLRAVANPTPSRHPSLRHSPPLDDLHTSAQSQVPPIDPILNIRVVSDNDSISVNDVVIPHERAADAIDLQKYRFSRFYAVDSKTSSAHTHMAKNGLLRTQLHARLTGSLLPLTYTVLLFAKAIQGPYEFFGAVWKVLVLAIDYTGLRRLMCWNEADSSDVLLVPLEEYGYKMKQCCTQIIGTFMGAFAQALVEALRELDAEDAI</sequence>
<evidence type="ECO:0000313" key="2">
    <source>
        <dbReference type="EMBL" id="OAG00117.1"/>
    </source>
</evidence>
<feature type="region of interest" description="Disordered" evidence="1">
    <location>
        <begin position="281"/>
        <end position="315"/>
    </location>
</feature>
<gene>
    <name evidence="2" type="ORF">CC84DRAFT_1222435</name>
</gene>
<dbReference type="AlphaFoldDB" id="A0A177C083"/>
<feature type="region of interest" description="Disordered" evidence="1">
    <location>
        <begin position="186"/>
        <end position="211"/>
    </location>
</feature>